<dbReference type="PANTHER" id="PTHR11066:SF34">
    <property type="entry name" value="ACYL-COENZYME A THIOESTERASE 8"/>
    <property type="match status" value="1"/>
</dbReference>
<keyword evidence="2" id="KW-0378">Hydrolase</keyword>
<dbReference type="RefSeq" id="WP_043185707.1">
    <property type="nucleotide sequence ID" value="NZ_CP009533.1"/>
</dbReference>
<dbReference type="Proteomes" id="UP000029499">
    <property type="component" value="Chromosome"/>
</dbReference>
<gene>
    <name evidence="5" type="ORF">LT40_01820</name>
</gene>
<sequence>MNLHDLLASARRPPHSVTVPREWSQGRACYGGLMAALLHEAMAAHVPDRPVRSMAITFVGPAELEVPIDLQVEILREGSAVTSVLARAVQGGRTMTVVQASFGLARESAISISAMPVAAMKPLAESTALPYLPGVTPEYIRHLDMRWGIGALPFSNTPVAGIGGWVQLRDHDRDEPITEALLLVLGDAWPPALLPYLSQPAPGSSLTWTIEFIQPMPALRSLEWCRYQAVIEHARDGYGHTSAAMWNPEGELLAISRQTVTVFG</sequence>
<evidence type="ECO:0000313" key="6">
    <source>
        <dbReference type="Proteomes" id="UP000029499"/>
    </source>
</evidence>
<dbReference type="EMBL" id="CP009533">
    <property type="protein sequence ID" value="AIS16201.1"/>
    <property type="molecule type" value="Genomic_DNA"/>
</dbReference>
<name>A0A089ZPN7_9PSED</name>
<dbReference type="GO" id="GO:0005829">
    <property type="term" value="C:cytosol"/>
    <property type="evidence" value="ECO:0007669"/>
    <property type="project" value="TreeGrafter"/>
</dbReference>
<dbReference type="InterPro" id="IPR003703">
    <property type="entry name" value="Acyl_CoA_thio"/>
</dbReference>
<evidence type="ECO:0000256" key="1">
    <source>
        <dbReference type="ARBA" id="ARBA00006538"/>
    </source>
</evidence>
<comment type="similarity">
    <text evidence="1">Belongs to the C/M/P thioester hydrolase family.</text>
</comment>
<dbReference type="SUPFAM" id="SSF54637">
    <property type="entry name" value="Thioesterase/thiol ester dehydrase-isomerase"/>
    <property type="match status" value="2"/>
</dbReference>
<dbReference type="InterPro" id="IPR049450">
    <property type="entry name" value="ACOT8-like_C"/>
</dbReference>
<dbReference type="Pfam" id="PF13622">
    <property type="entry name" value="4HBT_3"/>
    <property type="match status" value="1"/>
</dbReference>
<feature type="domain" description="Acyl-CoA thioesterase-like N-terminal HotDog" evidence="3">
    <location>
        <begin position="20"/>
        <end position="103"/>
    </location>
</feature>
<dbReference type="STRING" id="216142.LT40_01820"/>
<dbReference type="OrthoDB" id="7059210at2"/>
<evidence type="ECO:0000313" key="5">
    <source>
        <dbReference type="EMBL" id="AIS16201.1"/>
    </source>
</evidence>
<dbReference type="GO" id="GO:0047617">
    <property type="term" value="F:fatty acyl-CoA hydrolase activity"/>
    <property type="evidence" value="ECO:0007669"/>
    <property type="project" value="InterPro"/>
</dbReference>
<keyword evidence="6" id="KW-1185">Reference proteome</keyword>
<evidence type="ECO:0000259" key="4">
    <source>
        <dbReference type="Pfam" id="PF20789"/>
    </source>
</evidence>
<evidence type="ECO:0000259" key="3">
    <source>
        <dbReference type="Pfam" id="PF13622"/>
    </source>
</evidence>
<dbReference type="InterPro" id="IPR029069">
    <property type="entry name" value="HotDog_dom_sf"/>
</dbReference>
<dbReference type="KEGG" id="prh:LT40_01820"/>
<dbReference type="CDD" id="cd03445">
    <property type="entry name" value="Thioesterase_II_repeat2"/>
    <property type="match status" value="1"/>
</dbReference>
<dbReference type="InterPro" id="IPR042171">
    <property type="entry name" value="Acyl-CoA_hotdog"/>
</dbReference>
<dbReference type="Pfam" id="PF20789">
    <property type="entry name" value="4HBT_3C"/>
    <property type="match status" value="1"/>
</dbReference>
<dbReference type="GO" id="GO:0006637">
    <property type="term" value="P:acyl-CoA metabolic process"/>
    <property type="evidence" value="ECO:0007669"/>
    <property type="project" value="InterPro"/>
</dbReference>
<accession>A0A089ZPN7</accession>
<organism evidence="5 6">
    <name type="scientific">Pseudomonas rhizosphaerae</name>
    <dbReference type="NCBI Taxonomy" id="216142"/>
    <lineage>
        <taxon>Bacteria</taxon>
        <taxon>Pseudomonadati</taxon>
        <taxon>Pseudomonadota</taxon>
        <taxon>Gammaproteobacteria</taxon>
        <taxon>Pseudomonadales</taxon>
        <taxon>Pseudomonadaceae</taxon>
        <taxon>Pseudomonas</taxon>
    </lineage>
</organism>
<dbReference type="GO" id="GO:0009062">
    <property type="term" value="P:fatty acid catabolic process"/>
    <property type="evidence" value="ECO:0007669"/>
    <property type="project" value="TreeGrafter"/>
</dbReference>
<dbReference type="InterPro" id="IPR049449">
    <property type="entry name" value="TesB_ACOT8-like_N"/>
</dbReference>
<dbReference type="eggNOG" id="COG1946">
    <property type="taxonomic scope" value="Bacteria"/>
</dbReference>
<proteinExistence type="inferred from homology"/>
<evidence type="ECO:0000256" key="2">
    <source>
        <dbReference type="ARBA" id="ARBA00022801"/>
    </source>
</evidence>
<dbReference type="AlphaFoldDB" id="A0A089ZPN7"/>
<protein>
    <submittedName>
        <fullName evidence="5">Acyl-CoA thioesterase</fullName>
    </submittedName>
</protein>
<dbReference type="PANTHER" id="PTHR11066">
    <property type="entry name" value="ACYL-COA THIOESTERASE"/>
    <property type="match status" value="1"/>
</dbReference>
<feature type="domain" description="Acyl-CoA thioesterase-like C-terminal" evidence="4">
    <location>
        <begin position="127"/>
        <end position="262"/>
    </location>
</feature>
<reference evidence="5 6" key="1">
    <citation type="journal article" date="2015" name="J. Biotechnol.">
        <title>Complete genome sequence of Pseudomonas rhizosphaerae IH5T (=DSM 16299T), a phosphate-solubilizing rhizobacterium for bacterial biofertilizer.</title>
        <authorList>
            <person name="Kwak Y."/>
            <person name="Jung B.K."/>
            <person name="Shin J.H."/>
        </authorList>
    </citation>
    <scope>NUCLEOTIDE SEQUENCE [LARGE SCALE GENOMIC DNA]</scope>
    <source>
        <strain evidence="5">DSM 16299</strain>
    </source>
</reference>
<dbReference type="Gene3D" id="2.40.160.210">
    <property type="entry name" value="Acyl-CoA thioesterase, double hotdog domain"/>
    <property type="match status" value="1"/>
</dbReference>
<dbReference type="HOGENOM" id="CLU_084775_1_0_6"/>